<reference evidence="1" key="1">
    <citation type="journal article" date="2017" name="Nature">
        <title>The sunflower genome provides insights into oil metabolism, flowering and Asterid evolution.</title>
        <authorList>
            <person name="Badouin H."/>
            <person name="Gouzy J."/>
            <person name="Grassa C.J."/>
            <person name="Murat F."/>
            <person name="Staton S.E."/>
            <person name="Cottret L."/>
            <person name="Lelandais-Briere C."/>
            <person name="Owens G.L."/>
            <person name="Carrere S."/>
            <person name="Mayjonade B."/>
            <person name="Legrand L."/>
            <person name="Gill N."/>
            <person name="Kane N.C."/>
            <person name="Bowers J.E."/>
            <person name="Hubner S."/>
            <person name="Bellec A."/>
            <person name="Berard A."/>
            <person name="Berges H."/>
            <person name="Blanchet N."/>
            <person name="Boniface M.C."/>
            <person name="Brunel D."/>
            <person name="Catrice O."/>
            <person name="Chaidir N."/>
            <person name="Claudel C."/>
            <person name="Donnadieu C."/>
            <person name="Faraut T."/>
            <person name="Fievet G."/>
            <person name="Helmstetter N."/>
            <person name="King M."/>
            <person name="Knapp S.J."/>
            <person name="Lai Z."/>
            <person name="Le Paslier M.C."/>
            <person name="Lippi Y."/>
            <person name="Lorenzon L."/>
            <person name="Mandel J.R."/>
            <person name="Marage G."/>
            <person name="Marchand G."/>
            <person name="Marquand E."/>
            <person name="Bret-Mestries E."/>
            <person name="Morien E."/>
            <person name="Nambeesan S."/>
            <person name="Nguyen T."/>
            <person name="Pegot-Espagnet P."/>
            <person name="Pouilly N."/>
            <person name="Raftis F."/>
            <person name="Sallet E."/>
            <person name="Schiex T."/>
            <person name="Thomas J."/>
            <person name="Vandecasteele C."/>
            <person name="Vares D."/>
            <person name="Vear F."/>
            <person name="Vautrin S."/>
            <person name="Crespi M."/>
            <person name="Mangin B."/>
            <person name="Burke J.M."/>
            <person name="Salse J."/>
            <person name="Munos S."/>
            <person name="Vincourt P."/>
            <person name="Rieseberg L.H."/>
            <person name="Langlade N.B."/>
        </authorList>
    </citation>
    <scope>NUCLEOTIDE SEQUENCE</scope>
    <source>
        <tissue evidence="1">Leaves</tissue>
    </source>
</reference>
<proteinExistence type="predicted"/>
<dbReference type="AlphaFoldDB" id="A0A9K3H0P7"/>
<name>A0A9K3H0P7_HELAN</name>
<organism evidence="1 2">
    <name type="scientific">Helianthus annuus</name>
    <name type="common">Common sunflower</name>
    <dbReference type="NCBI Taxonomy" id="4232"/>
    <lineage>
        <taxon>Eukaryota</taxon>
        <taxon>Viridiplantae</taxon>
        <taxon>Streptophyta</taxon>
        <taxon>Embryophyta</taxon>
        <taxon>Tracheophyta</taxon>
        <taxon>Spermatophyta</taxon>
        <taxon>Magnoliopsida</taxon>
        <taxon>eudicotyledons</taxon>
        <taxon>Gunneridae</taxon>
        <taxon>Pentapetalae</taxon>
        <taxon>asterids</taxon>
        <taxon>campanulids</taxon>
        <taxon>Asterales</taxon>
        <taxon>Asteraceae</taxon>
        <taxon>Asteroideae</taxon>
        <taxon>Heliantheae alliance</taxon>
        <taxon>Heliantheae</taxon>
        <taxon>Helianthus</taxon>
    </lineage>
</organism>
<comment type="caution">
    <text evidence="1">The sequence shown here is derived from an EMBL/GenBank/DDBJ whole genome shotgun (WGS) entry which is preliminary data.</text>
</comment>
<protein>
    <submittedName>
        <fullName evidence="1">Uncharacterized protein</fullName>
    </submittedName>
</protein>
<keyword evidence="2" id="KW-1185">Reference proteome</keyword>
<accession>A0A9K3H0P7</accession>
<evidence type="ECO:0000313" key="1">
    <source>
        <dbReference type="EMBL" id="KAF5762101.1"/>
    </source>
</evidence>
<dbReference type="Gramene" id="mRNA:HanXRQr2_Chr16g0772911">
    <property type="protein sequence ID" value="mRNA:HanXRQr2_Chr16g0772911"/>
    <property type="gene ID" value="HanXRQr2_Chr16g0772911"/>
</dbReference>
<reference evidence="1" key="2">
    <citation type="submission" date="2020-06" db="EMBL/GenBank/DDBJ databases">
        <title>Helianthus annuus Genome sequencing and assembly Release 2.</title>
        <authorList>
            <person name="Gouzy J."/>
            <person name="Langlade N."/>
            <person name="Munos S."/>
        </authorList>
    </citation>
    <scope>NUCLEOTIDE SEQUENCE</scope>
    <source>
        <tissue evidence="1">Leaves</tissue>
    </source>
</reference>
<gene>
    <name evidence="1" type="ORF">HanXRQr2_Chr16g0772911</name>
</gene>
<dbReference type="EMBL" id="MNCJ02000331">
    <property type="protein sequence ID" value="KAF5762101.1"/>
    <property type="molecule type" value="Genomic_DNA"/>
</dbReference>
<evidence type="ECO:0000313" key="2">
    <source>
        <dbReference type="Proteomes" id="UP000215914"/>
    </source>
</evidence>
<dbReference type="Proteomes" id="UP000215914">
    <property type="component" value="Unassembled WGS sequence"/>
</dbReference>
<sequence>MDWYRNLKIVLRAEKKAYVLEGPIPEAPAANTGAARRTWEKHNFRRIWKTWEHMR</sequence>